<evidence type="ECO:0000313" key="3">
    <source>
        <dbReference type="EMBL" id="CAB0150364.1"/>
    </source>
</evidence>
<feature type="domain" description="PPM-type phosphatase" evidence="2">
    <location>
        <begin position="155"/>
        <end position="371"/>
    </location>
</feature>
<protein>
    <submittedName>
        <fullName evidence="3">Phosphoserine phosphatase RsbP</fullName>
        <ecNumber evidence="3">3.1.3.3</ecNumber>
    </submittedName>
</protein>
<dbReference type="InterPro" id="IPR001932">
    <property type="entry name" value="PPM-type_phosphatase-like_dom"/>
</dbReference>
<keyword evidence="1 3" id="KW-0378">Hydrolase</keyword>
<accession>A0A6S6WKD5</accession>
<name>A0A6S6WKD5_9GAMM</name>
<gene>
    <name evidence="3" type="primary">rsbP</name>
    <name evidence="3" type="ORF">PSI9734_00917</name>
</gene>
<dbReference type="InterPro" id="IPR052016">
    <property type="entry name" value="Bact_Sigma-Reg"/>
</dbReference>
<dbReference type="CDD" id="cd16936">
    <property type="entry name" value="HATPase_RsbW-like"/>
    <property type="match status" value="1"/>
</dbReference>
<dbReference type="Gene3D" id="3.30.565.10">
    <property type="entry name" value="Histidine kinase-like ATPase, C-terminal domain"/>
    <property type="match status" value="1"/>
</dbReference>
<evidence type="ECO:0000313" key="4">
    <source>
        <dbReference type="Proteomes" id="UP000481517"/>
    </source>
</evidence>
<dbReference type="EC" id="3.1.3.3" evidence="3"/>
<dbReference type="RefSeq" id="WP_173919899.1">
    <property type="nucleotide sequence ID" value="NZ_CADCXY010000001.1"/>
</dbReference>
<sequence length="547" mass="61981">MLQPAQQIVVDIYADESEFSRTVLAELKRLEIARRIKVKPFTAWRANKALVHPTIVISATDVAELHKSLRFPQQLLIVPKALANGIWQRWQGDTIAWPESVEVLFKRLQLMAHGFNTARQLNAVRDSLIWHTQRVEREHELVEHIFRNALSRNFTHYKHIRTLLTPASKFNGDLCLIAPGHLGNLYVLMADFTGHGLAPATGALPLSQAFFAMADRSVSVAEMVIEFNYRLNRLLPSDMFCACFLLELSANGEWLTYWNGGMPPALVFGSDGIVKHRLTAQHMALGVLTVEEFDSQVATIRTTKDDAIALFTDGVIEMLSQKREFLGMDALEDLIQTYPKRDDFNTLISELENFRGNQPLHDDLSLAILECRPTGLVRQQHDGEVEALPFTFTTELQADELKRIDVITAVLGIIGRLPTLHGHRTTIYLLLAEVFNNALEHGLLGLDSRMKNDPEGFAYYYQLRIERLQELESGSISIAVRYDHAQNYLHFTVRNSGRKWEAPALPAIDTTHKPYGRGLDLLQKLAHDLRWQNQGREVSFGYQLTAG</sequence>
<dbReference type="InterPro" id="IPR036457">
    <property type="entry name" value="PPM-type-like_dom_sf"/>
</dbReference>
<dbReference type="AlphaFoldDB" id="A0A6S6WKD5"/>
<dbReference type="EMBL" id="CADCXY010000001">
    <property type="protein sequence ID" value="CAB0150364.1"/>
    <property type="molecule type" value="Genomic_DNA"/>
</dbReference>
<keyword evidence="4" id="KW-1185">Reference proteome</keyword>
<dbReference type="PANTHER" id="PTHR43156">
    <property type="entry name" value="STAGE II SPORULATION PROTEIN E-RELATED"/>
    <property type="match status" value="1"/>
</dbReference>
<evidence type="ECO:0000259" key="2">
    <source>
        <dbReference type="SMART" id="SM00331"/>
    </source>
</evidence>
<proteinExistence type="predicted"/>
<dbReference type="PANTHER" id="PTHR43156:SF2">
    <property type="entry name" value="STAGE II SPORULATION PROTEIN E"/>
    <property type="match status" value="1"/>
</dbReference>
<dbReference type="SUPFAM" id="SSF55874">
    <property type="entry name" value="ATPase domain of HSP90 chaperone/DNA topoisomerase II/histidine kinase"/>
    <property type="match status" value="1"/>
</dbReference>
<dbReference type="SMART" id="SM00331">
    <property type="entry name" value="PP2C_SIG"/>
    <property type="match status" value="1"/>
</dbReference>
<dbReference type="GO" id="GO:0016791">
    <property type="term" value="F:phosphatase activity"/>
    <property type="evidence" value="ECO:0007669"/>
    <property type="project" value="TreeGrafter"/>
</dbReference>
<dbReference type="InterPro" id="IPR036890">
    <property type="entry name" value="HATPase_C_sf"/>
</dbReference>
<reference evidence="3 4" key="1">
    <citation type="submission" date="2020-02" db="EMBL/GenBank/DDBJ databases">
        <authorList>
            <person name="Rodrigo-Torres L."/>
            <person name="Arahal R. D."/>
            <person name="Lucena T."/>
        </authorList>
    </citation>
    <scope>NUCLEOTIDE SEQUENCE [LARGE SCALE GENOMIC DNA]</scope>
    <source>
        <strain evidence="3 4">CECT 9734</strain>
    </source>
</reference>
<evidence type="ECO:0000256" key="1">
    <source>
        <dbReference type="ARBA" id="ARBA00022801"/>
    </source>
</evidence>
<dbReference type="SUPFAM" id="SSF81606">
    <property type="entry name" value="PP2C-like"/>
    <property type="match status" value="1"/>
</dbReference>
<dbReference type="Gene3D" id="3.60.40.10">
    <property type="entry name" value="PPM-type phosphatase domain"/>
    <property type="match status" value="1"/>
</dbReference>
<dbReference type="Pfam" id="PF07228">
    <property type="entry name" value="SpoIIE"/>
    <property type="match status" value="1"/>
</dbReference>
<dbReference type="Proteomes" id="UP000481517">
    <property type="component" value="Unassembled WGS sequence"/>
</dbReference>
<organism evidence="3 4">
    <name type="scientific">Pseudidiomarina piscicola</name>
    <dbReference type="NCBI Taxonomy" id="2614830"/>
    <lineage>
        <taxon>Bacteria</taxon>
        <taxon>Pseudomonadati</taxon>
        <taxon>Pseudomonadota</taxon>
        <taxon>Gammaproteobacteria</taxon>
        <taxon>Alteromonadales</taxon>
        <taxon>Idiomarinaceae</taxon>
        <taxon>Pseudidiomarina</taxon>
    </lineage>
</organism>